<reference evidence="1 2" key="1">
    <citation type="submission" date="2014-02" db="EMBL/GenBank/DDBJ databases">
        <title>The genome announcement of Streptomyces toyocaensis NRRL15009.</title>
        <authorList>
            <person name="Hong H.-J."/>
            <person name="Kwun M.J."/>
        </authorList>
    </citation>
    <scope>NUCLEOTIDE SEQUENCE [LARGE SCALE GENOMIC DNA]</scope>
    <source>
        <strain evidence="1 2">NRRL 15009</strain>
    </source>
</reference>
<protein>
    <submittedName>
        <fullName evidence="1">Uncharacterized protein</fullName>
    </submittedName>
</protein>
<dbReference type="OrthoDB" id="4528132at2"/>
<accession>A0A081XW90</accession>
<proteinExistence type="predicted"/>
<dbReference type="RefSeq" id="WP_051858009.1">
    <property type="nucleotide sequence ID" value="NZ_JBFADL010000002.1"/>
</dbReference>
<keyword evidence="2" id="KW-1185">Reference proteome</keyword>
<comment type="caution">
    <text evidence="1">The sequence shown here is derived from an EMBL/GenBank/DDBJ whole genome shotgun (WGS) entry which is preliminary data.</text>
</comment>
<gene>
    <name evidence="1" type="ORF">BU52_07770</name>
</gene>
<name>A0A081XW90_STRTO</name>
<evidence type="ECO:0000313" key="2">
    <source>
        <dbReference type="Proteomes" id="UP000028341"/>
    </source>
</evidence>
<evidence type="ECO:0000313" key="1">
    <source>
        <dbReference type="EMBL" id="KES07813.1"/>
    </source>
</evidence>
<dbReference type="Proteomes" id="UP000028341">
    <property type="component" value="Unassembled WGS sequence"/>
</dbReference>
<dbReference type="AlphaFoldDB" id="A0A081XW90"/>
<dbReference type="eggNOG" id="ENOG5032VSJ">
    <property type="taxonomic scope" value="Bacteria"/>
</dbReference>
<dbReference type="EMBL" id="JFCB01000004">
    <property type="protein sequence ID" value="KES07813.1"/>
    <property type="molecule type" value="Genomic_DNA"/>
</dbReference>
<organism evidence="1 2">
    <name type="scientific">Streptomyces toyocaensis</name>
    <dbReference type="NCBI Taxonomy" id="55952"/>
    <lineage>
        <taxon>Bacteria</taxon>
        <taxon>Bacillati</taxon>
        <taxon>Actinomycetota</taxon>
        <taxon>Actinomycetes</taxon>
        <taxon>Kitasatosporales</taxon>
        <taxon>Streptomycetaceae</taxon>
        <taxon>Streptomyces</taxon>
    </lineage>
</organism>
<sequence>MVAIIKCREDEDEYLEFLEKLHQSRRHDWEWSFTRGRNLWSKGRHLLLIASMDTDGRFEVTRVGKSVRRRGAKDQDQQLRVTHVRRLRRPLRLAELLDGLTAAQQRHLVEEGHQSKGTGEAIRARLLRLRPELTEAVQLIEGAIDSWDFGDSRAAQEVALQRDATLGVTRMAGMQAPQLAEWDPPAEELYDDTVPPLFLDMVGAASHPDELFDSSEHRSQDSSARPDMMSNQQALEDHLVMHDTRAMHGWLSEETDHVAWRRFREHGRTLLVANANRTQAEQALGCDIIFYNVTRHSLVLVQYKKLDAERGGFYYPSRDRKNLAKELLRMRSLDRYAERHAGPADEQRLDPSPSWIKLCHPRSVLPHTTEMIHGMYFSRRQFESLRDDARLKDGRGGAVRFGYKNVPSYLDNTLFTRLVETGQIGTTGTSTDLVRQQVIRSFRGQRNLVLATLSGEEAPQAARNAQRRQAR</sequence>